<feature type="unsure residue" description="I or L" evidence="2">
    <location>
        <position position="117"/>
    </location>
</feature>
<reference evidence="2 3" key="1">
    <citation type="submission" date="2016-03" db="EMBL/GenBank/DDBJ databases">
        <authorList>
            <person name="Ploux O."/>
        </authorList>
    </citation>
    <scope>NUCLEOTIDE SEQUENCE [LARGE SCALE GENOMIC DNA]</scope>
    <source>
        <strain evidence="2 3">URUG2</strain>
    </source>
</reference>
<evidence type="ECO:0000313" key="2">
    <source>
        <dbReference type="EMBL" id="CZT14205.1"/>
    </source>
</evidence>
<name>A0A2D3UNT6_9PEZI</name>
<proteinExistence type="predicted"/>
<dbReference type="Gene3D" id="3.20.20.190">
    <property type="entry name" value="Phosphatidylinositol (PI) phosphodiesterase"/>
    <property type="match status" value="1"/>
</dbReference>
<keyword evidence="3" id="KW-1185">Reference proteome</keyword>
<dbReference type="STRING" id="112498.A0A2D3UNT6"/>
<protein>
    <recommendedName>
        <fullName evidence="4">PLC-like phosphodiesterase</fullName>
    </recommendedName>
</protein>
<dbReference type="SUPFAM" id="SSF51695">
    <property type="entry name" value="PLC-like phosphodiesterases"/>
    <property type="match status" value="1"/>
</dbReference>
<dbReference type="InterPro" id="IPR051057">
    <property type="entry name" value="PI-PLC_domain"/>
</dbReference>
<dbReference type="GO" id="GO:0006629">
    <property type="term" value="P:lipid metabolic process"/>
    <property type="evidence" value="ECO:0007669"/>
    <property type="project" value="InterPro"/>
</dbReference>
<feature type="chain" id="PRO_5013824055" description="PLC-like phosphodiesterase" evidence="1">
    <location>
        <begin position="21"/>
        <end position="320"/>
    </location>
</feature>
<dbReference type="Pfam" id="PF26146">
    <property type="entry name" value="PI-PLC_X"/>
    <property type="match status" value="1"/>
</dbReference>
<sequence length="320" mass="36326">MGLSTTLLIPLILLLTACHARIKYDGPNPKKPGSRRPVPALYNQRYSEQTFIGTHDAAALRTEENGYSLSGNQYYNISTQLNSGIRLLQGQGHADPNGSSDIRICHFNCALMDGGSLQEFLQTVKVFLDANPHEVVTLLFVNTGVPIERWVKAYYETGLDLLSYVPPANKRYGNMRTSDWPIISEMVAAHQRVVTFLSQGADQNQVPFLLPEFNYMFETEFTIDSPDQYSCQPSRPWWVRDFIPDRLSLVNHFLYAQFLGFRYPNATFANITNAAGFHTGELGEHAVRCRQLYDRRPNFLLVDFFSEGEVFDVEYGLNAF</sequence>
<dbReference type="AlphaFoldDB" id="A0A2D3UNT6"/>
<dbReference type="Proteomes" id="UP000225277">
    <property type="component" value="Unassembled WGS sequence"/>
</dbReference>
<gene>
    <name evidence="2" type="ORF">RCC_00179</name>
</gene>
<evidence type="ECO:0008006" key="4">
    <source>
        <dbReference type="Google" id="ProtNLM"/>
    </source>
</evidence>
<dbReference type="PANTHER" id="PTHR13593">
    <property type="match status" value="1"/>
</dbReference>
<dbReference type="InterPro" id="IPR017946">
    <property type="entry name" value="PLC-like_Pdiesterase_TIM-brl"/>
</dbReference>
<dbReference type="OrthoDB" id="7984201at2759"/>
<dbReference type="EMBL" id="FJUY01000001">
    <property type="protein sequence ID" value="CZT14205.1"/>
    <property type="molecule type" value="Genomic_DNA"/>
</dbReference>
<evidence type="ECO:0000313" key="3">
    <source>
        <dbReference type="Proteomes" id="UP000225277"/>
    </source>
</evidence>
<evidence type="ECO:0000256" key="1">
    <source>
        <dbReference type="SAM" id="SignalP"/>
    </source>
</evidence>
<feature type="signal peptide" evidence="1">
    <location>
        <begin position="1"/>
        <end position="20"/>
    </location>
</feature>
<keyword evidence="1" id="KW-0732">Signal</keyword>
<dbReference type="GO" id="GO:0008081">
    <property type="term" value="F:phosphoric diester hydrolase activity"/>
    <property type="evidence" value="ECO:0007669"/>
    <property type="project" value="InterPro"/>
</dbReference>
<dbReference type="PANTHER" id="PTHR13593:SF80">
    <property type="entry name" value="PLC-LIKE PHOSPHODIESTERASE"/>
    <property type="match status" value="1"/>
</dbReference>
<organism evidence="2 3">
    <name type="scientific">Ramularia collo-cygni</name>
    <dbReference type="NCBI Taxonomy" id="112498"/>
    <lineage>
        <taxon>Eukaryota</taxon>
        <taxon>Fungi</taxon>
        <taxon>Dikarya</taxon>
        <taxon>Ascomycota</taxon>
        <taxon>Pezizomycotina</taxon>
        <taxon>Dothideomycetes</taxon>
        <taxon>Dothideomycetidae</taxon>
        <taxon>Mycosphaerellales</taxon>
        <taxon>Mycosphaerellaceae</taxon>
        <taxon>Ramularia</taxon>
    </lineage>
</organism>
<accession>A0A2D3UNT6</accession>